<proteinExistence type="inferred from homology"/>
<dbReference type="InterPro" id="IPR029058">
    <property type="entry name" value="AB_hydrolase_fold"/>
</dbReference>
<comment type="catalytic activity">
    <reaction evidence="6">
        <text>valacyclovir + H2O = acyclovir + L-valine + H(+)</text>
        <dbReference type="Rhea" id="RHEA:83871"/>
        <dbReference type="ChEBI" id="CHEBI:2453"/>
        <dbReference type="ChEBI" id="CHEBI:15377"/>
        <dbReference type="ChEBI" id="CHEBI:15378"/>
        <dbReference type="ChEBI" id="CHEBI:57762"/>
        <dbReference type="ChEBI" id="CHEBI:233453"/>
    </reaction>
    <physiologicalReaction direction="left-to-right" evidence="6">
        <dbReference type="Rhea" id="RHEA:83872"/>
    </physiologicalReaction>
</comment>
<evidence type="ECO:0000256" key="3">
    <source>
        <dbReference type="ARBA" id="ARBA00065256"/>
    </source>
</evidence>
<evidence type="ECO:0000256" key="4">
    <source>
        <dbReference type="ARBA" id="ARBA00080586"/>
    </source>
</evidence>
<dbReference type="SUPFAM" id="SSF53474">
    <property type="entry name" value="alpha/beta-Hydrolases"/>
    <property type="match status" value="1"/>
</dbReference>
<dbReference type="EMBL" id="AEYP01035824">
    <property type="status" value="NOT_ANNOTATED_CDS"/>
    <property type="molecule type" value="Genomic_DNA"/>
</dbReference>
<comment type="subunit">
    <text evidence="3">Interacts with RB1; the interaction disrupts RB1 binding to E2F1. Interacts with RBL1 and RBL2.</text>
</comment>
<dbReference type="HOGENOM" id="CLU_088863_1_0_1"/>
<evidence type="ECO:0000256" key="9">
    <source>
        <dbReference type="SAM" id="MobiDB-lite"/>
    </source>
</evidence>
<evidence type="ECO:0000256" key="2">
    <source>
        <dbReference type="ARBA" id="ARBA00061664"/>
    </source>
</evidence>
<dbReference type="GO" id="GO:0010628">
    <property type="term" value="P:positive regulation of gene expression"/>
    <property type="evidence" value="ECO:0007669"/>
    <property type="project" value="Ensembl"/>
</dbReference>
<dbReference type="PANTHER" id="PTHR15394">
    <property type="entry name" value="SERINE HYDROLASE RBBP9"/>
    <property type="match status" value="1"/>
</dbReference>
<keyword evidence="1" id="KW-0378">Hydrolase</keyword>
<accession>M3XQ83</accession>
<dbReference type="eggNOG" id="ENOG502QVNM">
    <property type="taxonomic scope" value="Eukaryota"/>
</dbReference>
<evidence type="ECO:0000256" key="6">
    <source>
        <dbReference type="ARBA" id="ARBA00093221"/>
    </source>
</evidence>
<dbReference type="GO" id="GO:0005654">
    <property type="term" value="C:nucleoplasm"/>
    <property type="evidence" value="ECO:0007669"/>
    <property type="project" value="Ensembl"/>
</dbReference>
<feature type="region of interest" description="Disordered" evidence="9">
    <location>
        <begin position="1"/>
        <end position="37"/>
    </location>
</feature>
<evidence type="ECO:0000313" key="10">
    <source>
        <dbReference type="Ensembl" id="ENSMPUP00000001233.1"/>
    </source>
</evidence>
<dbReference type="STRING" id="9669.ENSMPUP00000001233"/>
<protein>
    <recommendedName>
        <fullName evidence="8">Serine hydrolase RBBP9</fullName>
    </recommendedName>
    <alternativeName>
        <fullName evidence="5">B5T-overexpressed gene protein</fullName>
    </alternativeName>
    <alternativeName>
        <fullName evidence="4">Retinoblastoma-binding protein 9</fullName>
    </alternativeName>
</protein>
<dbReference type="PANTHER" id="PTHR15394:SF3">
    <property type="entry name" value="SERINE HYDROLASE RBBP9"/>
    <property type="match status" value="1"/>
</dbReference>
<dbReference type="AlphaFoldDB" id="M3XQ83"/>
<dbReference type="GO" id="GO:0009624">
    <property type="term" value="P:response to nematode"/>
    <property type="evidence" value="ECO:0007669"/>
    <property type="project" value="Ensembl"/>
</dbReference>
<reference evidence="10" key="1">
    <citation type="submission" date="2024-06" db="UniProtKB">
        <authorList>
            <consortium name="Ensembl"/>
        </authorList>
    </citation>
    <scope>IDENTIFICATION</scope>
</reference>
<evidence type="ECO:0000256" key="5">
    <source>
        <dbReference type="ARBA" id="ARBA00081323"/>
    </source>
</evidence>
<dbReference type="GeneTree" id="ENSGT00390000014861"/>
<comment type="function">
    <text evidence="7">Serine hydrolase. Catalyzes the hydrolytic activation of amino acid ester of the antiviral prodrug valacyclovir to its corresponding active drug, acyclovir. May negatively regulate basal or autocrine TGF-beta signaling by suppressing SMAD2-SMAD3 phosphorylation. May play a role in the transformation process due to its capacity to confer resistance to the growth-inhibitory effects of TGF-beta through interaction with RB1 and the subsequent displacement of E2F1.</text>
</comment>
<dbReference type="Pfam" id="PF06821">
    <property type="entry name" value="Ser_hydrolase"/>
    <property type="match status" value="1"/>
</dbReference>
<evidence type="ECO:0000256" key="1">
    <source>
        <dbReference type="ARBA" id="ARBA00022801"/>
    </source>
</evidence>
<dbReference type="FunFam" id="3.40.50.1820:FF:000113">
    <property type="entry name" value="Putative hydrolase RBBP9"/>
    <property type="match status" value="1"/>
</dbReference>
<dbReference type="OMA" id="NRPWEWE"/>
<comment type="similarity">
    <text evidence="2">Belongs to the RBBP9 family.</text>
</comment>
<organism evidence="10">
    <name type="scientific">Mustela putorius furo</name>
    <name type="common">European domestic ferret</name>
    <name type="synonym">Mustela furo</name>
    <dbReference type="NCBI Taxonomy" id="9669"/>
    <lineage>
        <taxon>Eukaryota</taxon>
        <taxon>Metazoa</taxon>
        <taxon>Chordata</taxon>
        <taxon>Craniata</taxon>
        <taxon>Vertebrata</taxon>
        <taxon>Euteleostomi</taxon>
        <taxon>Mammalia</taxon>
        <taxon>Eutheria</taxon>
        <taxon>Laurasiatheria</taxon>
        <taxon>Carnivora</taxon>
        <taxon>Caniformia</taxon>
        <taxon>Musteloidea</taxon>
        <taxon>Mustelidae</taxon>
        <taxon>Mustelinae</taxon>
        <taxon>Mustela</taxon>
    </lineage>
</organism>
<feature type="compositionally biased region" description="Basic and acidic residues" evidence="9">
    <location>
        <begin position="7"/>
        <end position="25"/>
    </location>
</feature>
<dbReference type="GO" id="GO:0006805">
    <property type="term" value="P:xenobiotic metabolic process"/>
    <property type="evidence" value="ECO:0007669"/>
    <property type="project" value="Ensembl"/>
</dbReference>
<dbReference type="GO" id="GO:0017171">
    <property type="term" value="F:serine hydrolase activity"/>
    <property type="evidence" value="ECO:0007669"/>
    <property type="project" value="Ensembl"/>
</dbReference>
<gene>
    <name evidence="10" type="primary">RBBP9</name>
</gene>
<evidence type="ECO:0000256" key="7">
    <source>
        <dbReference type="ARBA" id="ARBA00093284"/>
    </source>
</evidence>
<name>M3XQ83_MUSPF</name>
<dbReference type="Ensembl" id="ENSMPUT00000001260.1">
    <property type="protein sequence ID" value="ENSMPUP00000001233.1"/>
    <property type="gene ID" value="ENSMPUG00000001244.1"/>
</dbReference>
<dbReference type="EMBL" id="AEYP01035823">
    <property type="status" value="NOT_ANNOTATED_CDS"/>
    <property type="molecule type" value="Genomic_DNA"/>
</dbReference>
<evidence type="ECO:0000256" key="8">
    <source>
        <dbReference type="ARBA" id="ARBA00093640"/>
    </source>
</evidence>
<dbReference type="Gene3D" id="3.40.50.1820">
    <property type="entry name" value="alpha/beta hydrolase"/>
    <property type="match status" value="1"/>
</dbReference>
<dbReference type="InterPro" id="IPR010662">
    <property type="entry name" value="RBBP9/YdeN"/>
</dbReference>
<dbReference type="InParanoid" id="M3XQ83"/>
<dbReference type="GO" id="GO:0060510">
    <property type="term" value="P:type II pneumocyte differentiation"/>
    <property type="evidence" value="ECO:0007669"/>
    <property type="project" value="Ensembl"/>
</dbReference>
<sequence>MTCSTGRRRDPRAGEDEACREKVAAREGAGPRGVRRSALDEGIRQVRLLGETGPSALMASPSKAVIVPGNGGGDVATHGWYGWVKKELEQIPGFQCLAKNMPDPITARESIWLPFMEAELHCDEKTIIIGHSSGAIAAMRYAETHRVYAIVLVSAYTSDLGDENERASGYFNRPWQWEKIKANCPHIVQFGSTDDPFLPWMEQQEVADRLEAKLYKFTDRGHFQNVEFHELISVVKSMLKVPA</sequence>